<accession>A0ABS6W7D8</accession>
<keyword evidence="2" id="KW-0378">Hydrolase</keyword>
<protein>
    <submittedName>
        <fullName evidence="2">Alpha/beta hydrolase</fullName>
    </submittedName>
</protein>
<dbReference type="GO" id="GO:0016787">
    <property type="term" value="F:hydrolase activity"/>
    <property type="evidence" value="ECO:0007669"/>
    <property type="project" value="UniProtKB-KW"/>
</dbReference>
<dbReference type="RefSeq" id="WP_219080483.1">
    <property type="nucleotide sequence ID" value="NZ_JAHBBD010000005.1"/>
</dbReference>
<reference evidence="2 3" key="1">
    <citation type="submission" date="2021-05" db="EMBL/GenBank/DDBJ databases">
        <title>Phylogenetic classification of ten novel species belonging to the genus Bifidobacterium comprising B. colchicus sp. nov., B. abeli sp. nov., B. bicoloris sp. nov., B. guerezis sp. nov., B. rosaliae sp. nov., B. santillanensis sp. nov., B. argentati sp. nov., B. amazzoni sp. nov., B. pluviali sp. nov., and B. pinnaculum sp. nov.</title>
        <authorList>
            <person name="Lugli G.A."/>
            <person name="Ruiz Garcia L."/>
            <person name="Margolles A."/>
            <person name="Ventura M."/>
        </authorList>
    </citation>
    <scope>NUCLEOTIDE SEQUENCE [LARGE SCALE GENOMIC DNA]</scope>
    <source>
        <strain evidence="2 3">6T3</strain>
    </source>
</reference>
<comment type="caution">
    <text evidence="2">The sequence shown here is derived from an EMBL/GenBank/DDBJ whole genome shotgun (WGS) entry which is preliminary data.</text>
</comment>
<dbReference type="Proteomes" id="UP000812844">
    <property type="component" value="Unassembled WGS sequence"/>
</dbReference>
<sequence>MRWVVSSQVVGGRAYATASIEESAAAAAALNEQAGAWRALAVSFAAAPLTLQGQRAGAALCPAMTSGTSGVHPDAGGGVHVALPYERLRERCEDHARVCRDVAGQAEHAAELLIRAYSLYSEAELTTTRLVDELVQFATAAFPGHVALAAGSLAVGGAIGGSLAEGGPNGMYALEATAWAHEGLMAGFAALVGGVGPVRGLRSTDEVNGAATGVARVTAPLYALVQGDTLTVRQVESRTDVVREAHSVADALENLRRLGEERLGKIDLDSGLEHGTIAIQEYRAADGSSSWLVTIPGTDGKPDSPFGWPQNVELMSDDGERRMHAASARMVVEAMERAGIGADEPVALVGHSQGGIVAAAIASDMADRFAIDHVVTAGSPVANHPIPDRTWVTSVEVGDELVAALDGAPNPASDTWLTVRGEVAAVGDGDVAPTVTQDGACVPGTGAGEARPFAWANVADSQGDKQISHWLKYHQAAYRHATDLGSPALDRHEEHFRDVIDGKLVATTYWQGRMVDARTLAPGAPPGMTGVADAIGGGR</sequence>
<keyword evidence="3" id="KW-1185">Reference proteome</keyword>
<evidence type="ECO:0000259" key="1">
    <source>
        <dbReference type="Pfam" id="PF07819"/>
    </source>
</evidence>
<organism evidence="2 3">
    <name type="scientific">Bifidobacterium phasiani</name>
    <dbReference type="NCBI Taxonomy" id="2834431"/>
    <lineage>
        <taxon>Bacteria</taxon>
        <taxon>Bacillati</taxon>
        <taxon>Actinomycetota</taxon>
        <taxon>Actinomycetes</taxon>
        <taxon>Bifidobacteriales</taxon>
        <taxon>Bifidobacteriaceae</taxon>
        <taxon>Bifidobacterium</taxon>
    </lineage>
</organism>
<dbReference type="InterPro" id="IPR012908">
    <property type="entry name" value="PGAP1-ab_dom-like"/>
</dbReference>
<evidence type="ECO:0000313" key="3">
    <source>
        <dbReference type="Proteomes" id="UP000812844"/>
    </source>
</evidence>
<feature type="domain" description="GPI inositol-deacylase PGAP1-like alpha/beta" evidence="1">
    <location>
        <begin position="343"/>
        <end position="387"/>
    </location>
</feature>
<gene>
    <name evidence="2" type="ORF">KIH73_03210</name>
</gene>
<dbReference type="EMBL" id="JAHBBD010000005">
    <property type="protein sequence ID" value="MBW3082395.1"/>
    <property type="molecule type" value="Genomic_DNA"/>
</dbReference>
<dbReference type="Pfam" id="PF07819">
    <property type="entry name" value="PGAP1"/>
    <property type="match status" value="1"/>
</dbReference>
<proteinExistence type="predicted"/>
<evidence type="ECO:0000313" key="2">
    <source>
        <dbReference type="EMBL" id="MBW3082395.1"/>
    </source>
</evidence>
<name>A0ABS6W7D8_9BIFI</name>